<dbReference type="HOGENOM" id="CLU_005663_0_0_1"/>
<gene>
    <name evidence="3" type="ORF">CORT_0B09660</name>
</gene>
<feature type="compositionally biased region" description="Polar residues" evidence="1">
    <location>
        <begin position="266"/>
        <end position="330"/>
    </location>
</feature>
<dbReference type="RefSeq" id="XP_003868105.1">
    <property type="nucleotide sequence ID" value="XM_003868057.1"/>
</dbReference>
<evidence type="ECO:0000256" key="1">
    <source>
        <dbReference type="SAM" id="MobiDB-lite"/>
    </source>
</evidence>
<dbReference type="GO" id="GO:0005634">
    <property type="term" value="C:nucleus"/>
    <property type="evidence" value="ECO:0007669"/>
    <property type="project" value="TreeGrafter"/>
</dbReference>
<feature type="compositionally biased region" description="Low complexity" evidence="1">
    <location>
        <begin position="1030"/>
        <end position="1040"/>
    </location>
</feature>
<feature type="compositionally biased region" description="Polar residues" evidence="1">
    <location>
        <begin position="107"/>
        <end position="126"/>
    </location>
</feature>
<sequence length="1146" mass="127385">MHTDNNSIRHEKESSHGTNLTYNMQTPLTQQQPQQSPLQEHKYKRNYRACLNCRVRKVKCDLGPVDNPHDGKCARCLRERKDCVFVESKRGGANNVLSGRRKRQKQNHSGDYETSQSPDSASNISRGNHEVNYLGSNVSAHQHDSSPQSLPGINSILSEGDSHGANGSHRPSPNSYDSAQNVTTTSTVESKNDNVVDKTGQRNHFATMEGALVFLASAAGTIAKADERDNIDARAKYDQIEAMTGNNSHRASVDENNTPQMNQEEIHSSYMSRQNSQSQYATSHRSSLDNGTQSSRSMSCNDSVTNQQQNQQDYPSISSRHNSIDNNKSQIYPYMNPTRNKRMMMPAAESGYAVRPKASKKLSSIEYIGPAPHGILTEDEAERLINLFFSTMHPYFPHIPKFLHSSKVLSGYPILLCAILTISSRYHPFENNASSLQNGNVPRNIEVHDRLWLYVQRLISQTVWAEASTRSIGTIFAFLLFTEWNPRAIHWRWSDYANKAEEGGNESEAGMGGLNLQGGGIGAIHATTAALGGKSGSGDGNDGNAAVGGSNLAGLGAMRRSHRMAWMLIGSAVRLAQDMGFMEMSSKTLIATHIAEINSVMDISRRSMLAHSLSEIDLDEDEISEEDVEYGEDVDDDVNIMKMSEEELKRAASEHTFKFTKAQKAQIELLQIMSLGHESFYGYKAQLGQLSQRQNLSVLNIISPLINNWSRKYKQFLVPTSGKLAKHVSNFQHQWTKPRSKTCQEINESIQQESFIFEFNYVKLYIYSLALSPSPRTMMGKKNRVSLKLDELSRSARFIEQAFNAANEMLNAAHRIHKFKMLRFMPVRWLTRLVRAVAFIVKCYLTITAQKNGSGTAAAAFASTRETYDPTVLSFSLISIDDISSSIHRAALTLRDCSPDELHLCTRYSNILMYLYSEMKNKKNDQEEEEMDGDHHYPQVESTSSDRGRYQPYEHEGVQPPISTKTHFSHGVTLNESVEQQTPQHQPYEKSDAFPYGPYFKQPTNVPTSAPIAVGVTGKPTSPMASNMTSASVSAPGPASSVPPPSTQSHDKEASFSSSNSTNTGQLGTSSSSFNRPTSTGNDASGDNTDTGISAGNNNNNNIMGIGDSEVMDWFMNNQTIGLDFVAPWTEMIEQQLNSNDQNFYL</sequence>
<proteinExistence type="predicted"/>
<dbReference type="Proteomes" id="UP000005018">
    <property type="component" value="Chromosome 2"/>
</dbReference>
<dbReference type="Gene3D" id="4.10.240.10">
    <property type="entry name" value="Zn(2)-C6 fungal-type DNA-binding domain"/>
    <property type="match status" value="1"/>
</dbReference>
<dbReference type="GO" id="GO:0009074">
    <property type="term" value="P:aromatic amino acid family catabolic process"/>
    <property type="evidence" value="ECO:0007669"/>
    <property type="project" value="TreeGrafter"/>
</dbReference>
<dbReference type="OrthoDB" id="2262349at2759"/>
<dbReference type="GeneID" id="14539117"/>
<dbReference type="KEGG" id="cot:CORT_0B09660"/>
<dbReference type="GO" id="GO:0045944">
    <property type="term" value="P:positive regulation of transcription by RNA polymerase II"/>
    <property type="evidence" value="ECO:0007669"/>
    <property type="project" value="TreeGrafter"/>
</dbReference>
<feature type="compositionally biased region" description="Polar residues" evidence="1">
    <location>
        <begin position="169"/>
        <end position="189"/>
    </location>
</feature>
<name>H8X0F8_CANO9</name>
<dbReference type="GO" id="GO:0000981">
    <property type="term" value="F:DNA-binding transcription factor activity, RNA polymerase II-specific"/>
    <property type="evidence" value="ECO:0007669"/>
    <property type="project" value="InterPro"/>
</dbReference>
<dbReference type="AlphaFoldDB" id="H8X0F8"/>
<keyword evidence="4" id="KW-1185">Reference proteome</keyword>
<feature type="region of interest" description="Disordered" evidence="1">
    <location>
        <begin position="1021"/>
        <end position="1101"/>
    </location>
</feature>
<feature type="compositionally biased region" description="Polar residues" evidence="1">
    <location>
        <begin position="961"/>
        <end position="985"/>
    </location>
</feature>
<dbReference type="EMBL" id="HE681720">
    <property type="protein sequence ID" value="CCG22670.1"/>
    <property type="molecule type" value="Genomic_DNA"/>
</dbReference>
<dbReference type="SMART" id="SM00066">
    <property type="entry name" value="GAL4"/>
    <property type="match status" value="1"/>
</dbReference>
<dbReference type="PROSITE" id="PS00463">
    <property type="entry name" value="ZN2_CY6_FUNGAL_1"/>
    <property type="match status" value="1"/>
</dbReference>
<evidence type="ECO:0000259" key="2">
    <source>
        <dbReference type="PROSITE" id="PS50048"/>
    </source>
</evidence>
<dbReference type="SUPFAM" id="SSF57701">
    <property type="entry name" value="Zn2/Cys6 DNA-binding domain"/>
    <property type="match status" value="1"/>
</dbReference>
<protein>
    <submittedName>
        <fullName evidence="3">Aro80 protein</fullName>
    </submittedName>
</protein>
<feature type="compositionally biased region" description="Polar residues" evidence="1">
    <location>
        <begin position="1055"/>
        <end position="1096"/>
    </location>
</feature>
<evidence type="ECO:0000313" key="3">
    <source>
        <dbReference type="EMBL" id="CCG22670.1"/>
    </source>
</evidence>
<dbReference type="CDD" id="cd12148">
    <property type="entry name" value="fungal_TF_MHR"/>
    <property type="match status" value="1"/>
</dbReference>
<feature type="compositionally biased region" description="Polar residues" evidence="1">
    <location>
        <begin position="134"/>
        <end position="157"/>
    </location>
</feature>
<feature type="region of interest" description="Disordered" evidence="1">
    <location>
        <begin position="266"/>
        <end position="334"/>
    </location>
</feature>
<feature type="domain" description="Zn(2)-C6 fungal-type" evidence="2">
    <location>
        <begin position="49"/>
        <end position="85"/>
    </location>
</feature>
<dbReference type="CDD" id="cd00067">
    <property type="entry name" value="GAL4"/>
    <property type="match status" value="1"/>
</dbReference>
<feature type="region of interest" description="Disordered" evidence="1">
    <location>
        <begin position="1"/>
        <end position="21"/>
    </location>
</feature>
<reference evidence="3 4" key="1">
    <citation type="journal article" date="2012" name="PLoS ONE">
        <title>Sequence and analysis of the genome of the pathogenic yeast Candida orthopsilosis.</title>
        <authorList>
            <person name="Riccombeni A."/>
            <person name="Vidanes G."/>
            <person name="Proux-Wera E."/>
            <person name="Wolfe K.H."/>
            <person name="Butler G."/>
        </authorList>
    </citation>
    <scope>NUCLEOTIDE SEQUENCE [LARGE SCALE GENOMIC DNA]</scope>
    <source>
        <strain evidence="3 4">Co 90-125</strain>
    </source>
</reference>
<feature type="region of interest" description="Disordered" evidence="1">
    <location>
        <begin position="924"/>
        <end position="1002"/>
    </location>
</feature>
<feature type="region of interest" description="Disordered" evidence="1">
    <location>
        <begin position="94"/>
        <end position="197"/>
    </location>
</feature>
<dbReference type="InterPro" id="IPR001138">
    <property type="entry name" value="Zn2Cys6_DnaBD"/>
</dbReference>
<dbReference type="PROSITE" id="PS50048">
    <property type="entry name" value="ZN2_CY6_FUNGAL_2"/>
    <property type="match status" value="1"/>
</dbReference>
<dbReference type="FunFam" id="4.10.240.10:FF:000027">
    <property type="entry name" value="Specific RNA polymerase II transcription factor"/>
    <property type="match status" value="1"/>
</dbReference>
<feature type="compositionally biased region" description="Basic and acidic residues" evidence="1">
    <location>
        <begin position="933"/>
        <end position="957"/>
    </location>
</feature>
<dbReference type="PANTHER" id="PTHR31644">
    <property type="entry name" value="TRANSCRIPTIONAL ACTIVATOR ARO80-RELATED"/>
    <property type="match status" value="1"/>
</dbReference>
<dbReference type="GO" id="GO:0008270">
    <property type="term" value="F:zinc ion binding"/>
    <property type="evidence" value="ECO:0007669"/>
    <property type="project" value="InterPro"/>
</dbReference>
<dbReference type="Pfam" id="PF00172">
    <property type="entry name" value="Zn_clus"/>
    <property type="match status" value="1"/>
</dbReference>
<dbReference type="InterPro" id="IPR036864">
    <property type="entry name" value="Zn2-C6_fun-type_DNA-bd_sf"/>
</dbReference>
<feature type="compositionally biased region" description="Basic and acidic residues" evidence="1">
    <location>
        <begin position="1"/>
        <end position="15"/>
    </location>
</feature>
<dbReference type="InterPro" id="IPR052780">
    <property type="entry name" value="AAA_Catabolism_Regulators"/>
</dbReference>
<dbReference type="PANTHER" id="PTHR31644:SF2">
    <property type="entry name" value="TRANSCRIPTIONAL ACTIVATOR ARO80-RELATED"/>
    <property type="match status" value="1"/>
</dbReference>
<accession>H8X0F8</accession>
<dbReference type="eggNOG" id="ENOG502QQTI">
    <property type="taxonomic scope" value="Eukaryota"/>
</dbReference>
<organism evidence="3 4">
    <name type="scientific">Candida orthopsilosis (strain 90-125)</name>
    <name type="common">Yeast</name>
    <dbReference type="NCBI Taxonomy" id="1136231"/>
    <lineage>
        <taxon>Eukaryota</taxon>
        <taxon>Fungi</taxon>
        <taxon>Dikarya</taxon>
        <taxon>Ascomycota</taxon>
        <taxon>Saccharomycotina</taxon>
        <taxon>Pichiomycetes</taxon>
        <taxon>Debaryomycetaceae</taxon>
        <taxon>Candida/Lodderomyces clade</taxon>
        <taxon>Candida</taxon>
    </lineage>
</organism>
<evidence type="ECO:0000313" key="4">
    <source>
        <dbReference type="Proteomes" id="UP000005018"/>
    </source>
</evidence>